<keyword evidence="1" id="KW-0812">Transmembrane</keyword>
<keyword evidence="3" id="KW-1185">Reference proteome</keyword>
<evidence type="ECO:0000256" key="1">
    <source>
        <dbReference type="SAM" id="Phobius"/>
    </source>
</evidence>
<accession>A0ABZ0EAB7</accession>
<name>A0ABZ0EAB7_9BURK</name>
<dbReference type="Proteomes" id="UP001302652">
    <property type="component" value="Chromosome 3"/>
</dbReference>
<evidence type="ECO:0000313" key="2">
    <source>
        <dbReference type="EMBL" id="WOD13905.1"/>
    </source>
</evidence>
<gene>
    <name evidence="2" type="ORF">RW095_08270</name>
</gene>
<keyword evidence="1" id="KW-1133">Transmembrane helix</keyword>
<protein>
    <submittedName>
        <fullName evidence="2">Uncharacterized protein</fullName>
    </submittedName>
</protein>
<reference evidence="2 3" key="1">
    <citation type="submission" date="2023-10" db="EMBL/GenBank/DDBJ databases">
        <title>Surface-active antibiotics is a multifunctional adaptation for post-fire microbes.</title>
        <authorList>
            <person name="Liu M.D."/>
            <person name="Du Y."/>
            <person name="Koupaei S.K."/>
            <person name="Kim N.R."/>
            <person name="Zhang W."/>
            <person name="Traxler M.F."/>
        </authorList>
    </citation>
    <scope>NUCLEOTIDE SEQUENCE [LARGE SCALE GENOMIC DNA]</scope>
    <source>
        <strain evidence="2 3">F3</strain>
    </source>
</reference>
<keyword evidence="1" id="KW-0472">Membrane</keyword>
<evidence type="ECO:0000313" key="3">
    <source>
        <dbReference type="Proteomes" id="UP001302652"/>
    </source>
</evidence>
<dbReference type="RefSeq" id="WP_317015616.1">
    <property type="nucleotide sequence ID" value="NZ_CP136511.1"/>
</dbReference>
<sequence length="49" mass="5721">MTIFVEFFALSMIFILCVLVGIDQWSERHQYYAAADPSFLDEAYPRDEA</sequence>
<organism evidence="2 3">
    <name type="scientific">Paraburkholderia kirstenboschensis</name>
    <dbReference type="NCBI Taxonomy" id="1245436"/>
    <lineage>
        <taxon>Bacteria</taxon>
        <taxon>Pseudomonadati</taxon>
        <taxon>Pseudomonadota</taxon>
        <taxon>Betaproteobacteria</taxon>
        <taxon>Burkholderiales</taxon>
        <taxon>Burkholderiaceae</taxon>
        <taxon>Paraburkholderia</taxon>
    </lineage>
</organism>
<dbReference type="EMBL" id="CP136511">
    <property type="protein sequence ID" value="WOD13905.1"/>
    <property type="molecule type" value="Genomic_DNA"/>
</dbReference>
<proteinExistence type="predicted"/>
<feature type="transmembrane region" description="Helical" evidence="1">
    <location>
        <begin position="6"/>
        <end position="22"/>
    </location>
</feature>